<dbReference type="OrthoDB" id="508119at2759"/>
<keyword evidence="5 6" id="KW-0472">Membrane</keyword>
<evidence type="ECO:0000256" key="1">
    <source>
        <dbReference type="ARBA" id="ARBA00004141"/>
    </source>
</evidence>
<dbReference type="SUPFAM" id="SSF103473">
    <property type="entry name" value="MFS general substrate transporter"/>
    <property type="match status" value="1"/>
</dbReference>
<feature type="transmembrane region" description="Helical" evidence="6">
    <location>
        <begin position="7"/>
        <end position="28"/>
    </location>
</feature>
<dbReference type="GO" id="GO:0022857">
    <property type="term" value="F:transmembrane transporter activity"/>
    <property type="evidence" value="ECO:0007669"/>
    <property type="project" value="InterPro"/>
</dbReference>
<evidence type="ECO:0000313" key="9">
    <source>
        <dbReference type="Proteomes" id="UP000789342"/>
    </source>
</evidence>
<evidence type="ECO:0000313" key="8">
    <source>
        <dbReference type="EMBL" id="CAG8742573.1"/>
    </source>
</evidence>
<dbReference type="PANTHER" id="PTHR48020">
    <property type="entry name" value="PROTON MYO-INOSITOL COTRANSPORTER"/>
    <property type="match status" value="1"/>
</dbReference>
<dbReference type="Gene3D" id="1.20.1250.20">
    <property type="entry name" value="MFS general substrate transporter like domains"/>
    <property type="match status" value="1"/>
</dbReference>
<dbReference type="PANTHER" id="PTHR48020:SF12">
    <property type="entry name" value="PROTON MYO-INOSITOL COTRANSPORTER"/>
    <property type="match status" value="1"/>
</dbReference>
<evidence type="ECO:0000256" key="4">
    <source>
        <dbReference type="ARBA" id="ARBA00022989"/>
    </source>
</evidence>
<sequence length="184" mass="19906">KVGRRRILLYTIVGTAVGLAILGVGFVFVTGFTTKQNTCFDYGGNCGACIIDDRCGFSMASDSCVFKNQSNLKSLYSSCPSMNTGGSWFTLISLVIFVTSYALGLGHVPWTVQSELFSLSVRGRAVGLATGVAVSFLPLTEAITISGTFWIYAIFMVVGWIFVYTAVPETTGKSLEEIQELFLR</sequence>
<keyword evidence="2" id="KW-0813">Transport</keyword>
<evidence type="ECO:0000259" key="7">
    <source>
        <dbReference type="PROSITE" id="PS50850"/>
    </source>
</evidence>
<dbReference type="InterPro" id="IPR036259">
    <property type="entry name" value="MFS_trans_sf"/>
</dbReference>
<dbReference type="GO" id="GO:0016020">
    <property type="term" value="C:membrane"/>
    <property type="evidence" value="ECO:0007669"/>
    <property type="project" value="UniProtKB-SubCell"/>
</dbReference>
<dbReference type="EMBL" id="CAJVPV010031305">
    <property type="protein sequence ID" value="CAG8742573.1"/>
    <property type="molecule type" value="Genomic_DNA"/>
</dbReference>
<dbReference type="InterPro" id="IPR005828">
    <property type="entry name" value="MFS_sugar_transport-like"/>
</dbReference>
<name>A0A9N9ILP9_9GLOM</name>
<feature type="transmembrane region" description="Helical" evidence="6">
    <location>
        <begin position="149"/>
        <end position="167"/>
    </location>
</feature>
<proteinExistence type="predicted"/>
<evidence type="ECO:0000256" key="5">
    <source>
        <dbReference type="ARBA" id="ARBA00023136"/>
    </source>
</evidence>
<feature type="transmembrane region" description="Helical" evidence="6">
    <location>
        <begin position="125"/>
        <end position="143"/>
    </location>
</feature>
<keyword evidence="9" id="KW-1185">Reference proteome</keyword>
<reference evidence="8" key="1">
    <citation type="submission" date="2021-06" db="EMBL/GenBank/DDBJ databases">
        <authorList>
            <person name="Kallberg Y."/>
            <person name="Tangrot J."/>
            <person name="Rosling A."/>
        </authorList>
    </citation>
    <scope>NUCLEOTIDE SEQUENCE</scope>
    <source>
        <strain evidence="8">CL551</strain>
    </source>
</reference>
<dbReference type="InterPro" id="IPR050814">
    <property type="entry name" value="Myo-inositol_Transporter"/>
</dbReference>
<evidence type="ECO:0000256" key="3">
    <source>
        <dbReference type="ARBA" id="ARBA00022692"/>
    </source>
</evidence>
<evidence type="ECO:0000256" key="2">
    <source>
        <dbReference type="ARBA" id="ARBA00022448"/>
    </source>
</evidence>
<organism evidence="8 9">
    <name type="scientific">Acaulospora morrowiae</name>
    <dbReference type="NCBI Taxonomy" id="94023"/>
    <lineage>
        <taxon>Eukaryota</taxon>
        <taxon>Fungi</taxon>
        <taxon>Fungi incertae sedis</taxon>
        <taxon>Mucoromycota</taxon>
        <taxon>Glomeromycotina</taxon>
        <taxon>Glomeromycetes</taxon>
        <taxon>Diversisporales</taxon>
        <taxon>Acaulosporaceae</taxon>
        <taxon>Acaulospora</taxon>
    </lineage>
</organism>
<keyword evidence="4 6" id="KW-1133">Transmembrane helix</keyword>
<comment type="subcellular location">
    <subcellularLocation>
        <location evidence="1">Membrane</location>
        <topology evidence="1">Multi-pass membrane protein</topology>
    </subcellularLocation>
</comment>
<protein>
    <submittedName>
        <fullName evidence="8">11458_t:CDS:1</fullName>
    </submittedName>
</protein>
<accession>A0A9N9ILP9</accession>
<keyword evidence="3 6" id="KW-0812">Transmembrane</keyword>
<dbReference type="PROSITE" id="PS50850">
    <property type="entry name" value="MFS"/>
    <property type="match status" value="1"/>
</dbReference>
<gene>
    <name evidence="8" type="ORF">AMORRO_LOCUS14808</name>
</gene>
<feature type="domain" description="Major facilitator superfamily (MFS) profile" evidence="7">
    <location>
        <begin position="1"/>
        <end position="171"/>
    </location>
</feature>
<dbReference type="InterPro" id="IPR020846">
    <property type="entry name" value="MFS_dom"/>
</dbReference>
<comment type="caution">
    <text evidence="8">The sequence shown here is derived from an EMBL/GenBank/DDBJ whole genome shotgun (WGS) entry which is preliminary data.</text>
</comment>
<feature type="transmembrane region" description="Helical" evidence="6">
    <location>
        <begin position="85"/>
        <end position="104"/>
    </location>
</feature>
<dbReference type="Pfam" id="PF00083">
    <property type="entry name" value="Sugar_tr"/>
    <property type="match status" value="1"/>
</dbReference>
<dbReference type="AlphaFoldDB" id="A0A9N9ILP9"/>
<dbReference type="Proteomes" id="UP000789342">
    <property type="component" value="Unassembled WGS sequence"/>
</dbReference>
<feature type="non-terminal residue" evidence="8">
    <location>
        <position position="184"/>
    </location>
</feature>
<evidence type="ECO:0000256" key="6">
    <source>
        <dbReference type="SAM" id="Phobius"/>
    </source>
</evidence>